<dbReference type="GO" id="GO:0004222">
    <property type="term" value="F:metalloendopeptidase activity"/>
    <property type="evidence" value="ECO:0007669"/>
    <property type="project" value="InterPro"/>
</dbReference>
<dbReference type="GO" id="GO:0030574">
    <property type="term" value="P:collagen catabolic process"/>
    <property type="evidence" value="ECO:0007669"/>
    <property type="project" value="TreeGrafter"/>
</dbReference>
<feature type="domain" description="Peptidase metallopeptidase" evidence="15">
    <location>
        <begin position="5"/>
        <end position="157"/>
    </location>
</feature>
<dbReference type="InParanoid" id="A0A1V9XP58"/>
<evidence type="ECO:0000256" key="3">
    <source>
        <dbReference type="ARBA" id="ARBA00022723"/>
    </source>
</evidence>
<dbReference type="PANTHER" id="PTHR10201:SF308">
    <property type="entry name" value="MATRIX METALLOPROTEINASE 2"/>
    <property type="match status" value="1"/>
</dbReference>
<dbReference type="PANTHER" id="PTHR10201">
    <property type="entry name" value="MATRIX METALLOPROTEINASE"/>
    <property type="match status" value="1"/>
</dbReference>
<dbReference type="Gene3D" id="2.110.10.10">
    <property type="entry name" value="Hemopexin-like domain"/>
    <property type="match status" value="1"/>
</dbReference>
<feature type="transmembrane region" description="Helical" evidence="14">
    <location>
        <begin position="405"/>
        <end position="426"/>
    </location>
</feature>
<keyword evidence="14" id="KW-0472">Membrane</keyword>
<evidence type="ECO:0000313" key="16">
    <source>
        <dbReference type="EMBL" id="OQR75284.1"/>
    </source>
</evidence>
<dbReference type="FunFam" id="2.110.10.10:FF:000005">
    <property type="entry name" value="Stromelysin-3 preproprotein"/>
    <property type="match status" value="1"/>
</dbReference>
<feature type="binding site" evidence="11">
    <location>
        <position position="86"/>
    </location>
    <ligand>
        <name>Ca(2+)</name>
        <dbReference type="ChEBI" id="CHEBI:29108"/>
        <label>3</label>
    </ligand>
</feature>
<keyword evidence="6 10" id="KW-0862">Zinc</keyword>
<feature type="binding site" evidence="11">
    <location>
        <position position="204"/>
    </location>
    <ligand>
        <name>Ca(2+)</name>
        <dbReference type="ChEBI" id="CHEBI:29108"/>
        <label>4</label>
    </ligand>
</feature>
<feature type="binding site" evidence="11">
    <location>
        <position position="80"/>
    </location>
    <ligand>
        <name>Ca(2+)</name>
        <dbReference type="ChEBI" id="CHEBI:29108"/>
        <label>2</label>
    </ligand>
</feature>
<organism evidence="16 17">
    <name type="scientific">Tropilaelaps mercedesae</name>
    <dbReference type="NCBI Taxonomy" id="418985"/>
    <lineage>
        <taxon>Eukaryota</taxon>
        <taxon>Metazoa</taxon>
        <taxon>Ecdysozoa</taxon>
        <taxon>Arthropoda</taxon>
        <taxon>Chelicerata</taxon>
        <taxon>Arachnida</taxon>
        <taxon>Acari</taxon>
        <taxon>Parasitiformes</taxon>
        <taxon>Mesostigmata</taxon>
        <taxon>Gamasina</taxon>
        <taxon>Dermanyssoidea</taxon>
        <taxon>Laelapidae</taxon>
        <taxon>Tropilaelaps</taxon>
    </lineage>
</organism>
<keyword evidence="11" id="KW-0106">Calcium</keyword>
<keyword evidence="4" id="KW-0677">Repeat</keyword>
<keyword evidence="7" id="KW-0482">Metalloprotease</keyword>
<dbReference type="GO" id="GO:0005615">
    <property type="term" value="C:extracellular space"/>
    <property type="evidence" value="ECO:0007669"/>
    <property type="project" value="TreeGrafter"/>
</dbReference>
<keyword evidence="3 10" id="KW-0479">Metal-binding</keyword>
<feature type="binding site" evidence="11">
    <location>
        <position position="258"/>
    </location>
    <ligand>
        <name>Ca(2+)</name>
        <dbReference type="ChEBI" id="CHEBI:29108"/>
        <label>4</label>
    </ligand>
</feature>
<keyword evidence="17" id="KW-1185">Reference proteome</keyword>
<comment type="caution">
    <text evidence="16">The sequence shown here is derived from an EMBL/GenBank/DDBJ whole genome shotgun (WGS) entry which is preliminary data.</text>
</comment>
<evidence type="ECO:0000256" key="10">
    <source>
        <dbReference type="PIRSR" id="PIRSR001191-2"/>
    </source>
</evidence>
<keyword evidence="14" id="KW-1133">Transmembrane helix</keyword>
<feature type="binding site" evidence="11">
    <location>
        <position position="89"/>
    </location>
    <ligand>
        <name>Ca(2+)</name>
        <dbReference type="ChEBI" id="CHEBI:29108"/>
        <label>1</label>
    </ligand>
</feature>
<evidence type="ECO:0000256" key="8">
    <source>
        <dbReference type="ARBA" id="ARBA00023145"/>
    </source>
</evidence>
<evidence type="ECO:0000313" key="17">
    <source>
        <dbReference type="Proteomes" id="UP000192247"/>
    </source>
</evidence>
<dbReference type="PIRSF" id="PIRSF001191">
    <property type="entry name" value="Peptidase_M10A_matrix"/>
    <property type="match status" value="1"/>
</dbReference>
<dbReference type="InterPro" id="IPR006026">
    <property type="entry name" value="Peptidase_Metallo"/>
</dbReference>
<dbReference type="SMART" id="SM00235">
    <property type="entry name" value="ZnMc"/>
    <property type="match status" value="1"/>
</dbReference>
<proteinExistence type="inferred from homology"/>
<evidence type="ECO:0000256" key="12">
    <source>
        <dbReference type="PIRSR" id="PIRSR621190-4"/>
    </source>
</evidence>
<gene>
    <name evidence="16" type="ORF">BIW11_08522</name>
</gene>
<dbReference type="Proteomes" id="UP000192247">
    <property type="component" value="Unassembled WGS sequence"/>
</dbReference>
<feature type="binding site" evidence="11">
    <location>
        <position position="63"/>
    </location>
    <ligand>
        <name>Ca(2+)</name>
        <dbReference type="ChEBI" id="CHEBI:29108"/>
        <label>3</label>
    </ligand>
</feature>
<evidence type="ECO:0000256" key="13">
    <source>
        <dbReference type="PROSITE-ProRule" id="PRU01011"/>
    </source>
</evidence>
<sequence>RLCFSITDWPADLDANFVRQKIGKAIRVWSRYSRLIFTETRDPKADILVKFLKGRHGDAYPFDGPGMVLAHAYFPGGEIGGDVHFDADENWGGNMATLGVELFVAGAHEFGHSMGLAHVSEPSSLMYPWYQDSPHFTENSFQLPEDDIRGIQHLYGRPERGAESSPRFYMTTRRPLTTTTTRRGDVFLGYREMPPEPCDIDGIDAISIIRGETFIFKGKYFFRLDNELQIMSSQAFEVSRLFRGFPTETSEGQDVVIDAVYENRRGEIHFFIGRELYVFMGQTLKPGYPLPLSSLGLPLNVSRIDAAFIWGHNQKIYLFQDDLYWRFDEYDGMVEPDYPRHIRSWGGVPSRIDAAFTWTDQSTYFFKGRRFWRFHDKRMSIFNDSGSIVQFWFGCYGHAQNTTSAAPLLTLLLVTLLPALLNIVLFGE</sequence>
<evidence type="ECO:0000256" key="9">
    <source>
        <dbReference type="PIRSR" id="PIRSR001191-1"/>
    </source>
</evidence>
<evidence type="ECO:0000256" key="6">
    <source>
        <dbReference type="ARBA" id="ARBA00022833"/>
    </source>
</evidence>
<dbReference type="CDD" id="cd04278">
    <property type="entry name" value="ZnMc_MMP"/>
    <property type="match status" value="1"/>
</dbReference>
<dbReference type="Pfam" id="PF00413">
    <property type="entry name" value="Peptidase_M10"/>
    <property type="match status" value="1"/>
</dbReference>
<evidence type="ECO:0000259" key="15">
    <source>
        <dbReference type="SMART" id="SM00235"/>
    </source>
</evidence>
<feature type="binding site" evidence="11">
    <location>
        <position position="84"/>
    </location>
    <ligand>
        <name>Zn(2+)</name>
        <dbReference type="ChEBI" id="CHEBI:29105"/>
        <label>1</label>
    </ligand>
</feature>
<comment type="cofactor">
    <cofactor evidence="11">
        <name>Zn(2+)</name>
        <dbReference type="ChEBI" id="CHEBI:29105"/>
    </cofactor>
    <text evidence="11">Binds 2 Zn(2+) ions per subunit.</text>
</comment>
<feature type="repeat" description="Hemopexin" evidence="13">
    <location>
        <begin position="254"/>
        <end position="299"/>
    </location>
</feature>
<feature type="binding site" evidence="11">
    <location>
        <position position="58"/>
    </location>
    <ligand>
        <name>Zn(2+)</name>
        <dbReference type="ChEBI" id="CHEBI:29105"/>
        <label>1</label>
    </ligand>
</feature>
<dbReference type="InterPro" id="IPR036375">
    <property type="entry name" value="Hemopexin-like_dom_sf"/>
</dbReference>
<dbReference type="InterPro" id="IPR018487">
    <property type="entry name" value="Hemopexin-like_repeat"/>
</dbReference>
<comment type="cofactor">
    <cofactor evidence="11">
        <name>Ca(2+)</name>
        <dbReference type="ChEBI" id="CHEBI:29108"/>
    </cofactor>
    <text evidence="11">Can bind about 5 Ca(2+) ions per subunit.</text>
</comment>
<feature type="modified residue" description="Phosphotyrosine; by PKDCC" evidence="12">
    <location>
        <position position="288"/>
    </location>
</feature>
<keyword evidence="5" id="KW-0378">Hydrolase</keyword>
<dbReference type="InterPro" id="IPR021190">
    <property type="entry name" value="Pept_M10A"/>
</dbReference>
<dbReference type="FunCoup" id="A0A1V9XP58">
    <property type="interactions" value="143"/>
</dbReference>
<protein>
    <submittedName>
        <fullName evidence="16">72 kDa type IV collagenase-like</fullName>
    </submittedName>
</protein>
<evidence type="ECO:0000256" key="7">
    <source>
        <dbReference type="ARBA" id="ARBA00023049"/>
    </source>
</evidence>
<feature type="repeat" description="Hemopexin" evidence="13">
    <location>
        <begin position="301"/>
        <end position="349"/>
    </location>
</feature>
<evidence type="ECO:0000256" key="5">
    <source>
        <dbReference type="ARBA" id="ARBA00022801"/>
    </source>
</evidence>
<accession>A0A1V9XP58</accession>
<evidence type="ECO:0000256" key="14">
    <source>
        <dbReference type="SAM" id="Phobius"/>
    </source>
</evidence>
<keyword evidence="14" id="KW-0812">Transmembrane</keyword>
<dbReference type="STRING" id="418985.A0A1V9XP58"/>
<dbReference type="InterPro" id="IPR024079">
    <property type="entry name" value="MetalloPept_cat_dom_sf"/>
</dbReference>
<feature type="binding site" evidence="11">
    <location>
        <position position="126"/>
    </location>
    <ligand>
        <name>Zn(2+)</name>
        <dbReference type="ChEBI" id="CHEBI:29105"/>
        <label>2</label>
        <note>catalytic</note>
    </ligand>
</feature>
<comment type="similarity">
    <text evidence="1">Belongs to the peptidase M10A family.</text>
</comment>
<feature type="binding site" evidence="11">
    <location>
        <position position="353"/>
    </location>
    <ligand>
        <name>Ca(2+)</name>
        <dbReference type="ChEBI" id="CHEBI:29108"/>
        <label>4</label>
    </ligand>
</feature>
<evidence type="ECO:0000256" key="1">
    <source>
        <dbReference type="ARBA" id="ARBA00010370"/>
    </source>
</evidence>
<dbReference type="SMART" id="SM00120">
    <property type="entry name" value="HX"/>
    <property type="match status" value="4"/>
</dbReference>
<dbReference type="CDD" id="cd00094">
    <property type="entry name" value="HX"/>
    <property type="match status" value="1"/>
</dbReference>
<evidence type="ECO:0000256" key="4">
    <source>
        <dbReference type="ARBA" id="ARBA00022737"/>
    </source>
</evidence>
<feature type="binding site" evidence="11">
    <location>
        <position position="56"/>
    </location>
    <ligand>
        <name>Zn(2+)</name>
        <dbReference type="ChEBI" id="CHEBI:29105"/>
        <label>1</label>
    </ligand>
</feature>
<evidence type="ECO:0000256" key="2">
    <source>
        <dbReference type="ARBA" id="ARBA00022670"/>
    </source>
</evidence>
<dbReference type="Gene3D" id="3.40.390.10">
    <property type="entry name" value="Collagenase (Catalytic Domain)"/>
    <property type="match status" value="1"/>
</dbReference>
<feature type="binding site" evidence="11">
    <location>
        <position position="89"/>
    </location>
    <ligand>
        <name>Ca(2+)</name>
        <dbReference type="ChEBI" id="CHEBI:29108"/>
        <label>3</label>
    </ligand>
</feature>
<dbReference type="GO" id="GO:0031012">
    <property type="term" value="C:extracellular matrix"/>
    <property type="evidence" value="ECO:0007669"/>
    <property type="project" value="InterPro"/>
</dbReference>
<feature type="binding site" evidence="11">
    <location>
        <position position="71"/>
    </location>
    <ligand>
        <name>Zn(2+)</name>
        <dbReference type="ChEBI" id="CHEBI:29105"/>
        <label>1</label>
    </ligand>
</feature>
<dbReference type="SUPFAM" id="SSF55486">
    <property type="entry name" value="Metalloproteases ('zincins'), catalytic domain"/>
    <property type="match status" value="1"/>
</dbReference>
<feature type="active site" evidence="9">
    <location>
        <position position="109"/>
    </location>
</feature>
<dbReference type="InterPro" id="IPR001818">
    <property type="entry name" value="Pept_M10_metallopeptidase"/>
</dbReference>
<dbReference type="PRINTS" id="PR00138">
    <property type="entry name" value="MATRIXIN"/>
</dbReference>
<dbReference type="PROSITE" id="PS51642">
    <property type="entry name" value="HEMOPEXIN_2"/>
    <property type="match status" value="3"/>
</dbReference>
<keyword evidence="8" id="KW-0865">Zymogen</keyword>
<feature type="binding site" evidence="11">
    <location>
        <position position="206"/>
    </location>
    <ligand>
        <name>Ca(2+)</name>
        <dbReference type="ChEBI" id="CHEBI:29108"/>
        <label>5</label>
    </ligand>
</feature>
<feature type="binding site" evidence="11">
    <location>
        <position position="64"/>
    </location>
    <ligand>
        <name>Ca(2+)</name>
        <dbReference type="ChEBI" id="CHEBI:29108"/>
        <label>3</label>
    </ligand>
</feature>
<dbReference type="Pfam" id="PF00045">
    <property type="entry name" value="Hemopexin"/>
    <property type="match status" value="4"/>
</dbReference>
<feature type="binding site" evidence="11">
    <location>
        <position position="82"/>
    </location>
    <ligand>
        <name>Ca(2+)</name>
        <dbReference type="ChEBI" id="CHEBI:29108"/>
        <label>2</label>
    </ligand>
</feature>
<feature type="binding site" evidence="10">
    <location>
        <position position="118"/>
    </location>
    <ligand>
        <name>Zn(2+)</name>
        <dbReference type="ChEBI" id="CHEBI:29105"/>
        <label>2</label>
        <note>catalytic</note>
    </ligand>
</feature>
<evidence type="ECO:0000256" key="11">
    <source>
        <dbReference type="PIRSR" id="PIRSR621190-2"/>
    </source>
</evidence>
<name>A0A1V9XP58_9ACAR</name>
<dbReference type="SUPFAM" id="SSF50923">
    <property type="entry name" value="Hemopexin-like domain"/>
    <property type="match status" value="1"/>
</dbReference>
<feature type="binding site" evidence="11">
    <location>
        <position position="307"/>
    </location>
    <ligand>
        <name>Ca(2+)</name>
        <dbReference type="ChEBI" id="CHEBI:29108"/>
        <label>5</label>
    </ligand>
</feature>
<dbReference type="GO" id="GO:0008270">
    <property type="term" value="F:zinc ion binding"/>
    <property type="evidence" value="ECO:0007669"/>
    <property type="project" value="InterPro"/>
</dbReference>
<dbReference type="OrthoDB" id="406838at2759"/>
<feature type="binding site" evidence="10">
    <location>
        <position position="112"/>
    </location>
    <ligand>
        <name>Zn(2+)</name>
        <dbReference type="ChEBI" id="CHEBI:29105"/>
        <label>2</label>
        <note>catalytic</note>
    </ligand>
</feature>
<feature type="repeat" description="Hemopexin" evidence="13">
    <location>
        <begin position="197"/>
        <end position="245"/>
    </location>
</feature>
<feature type="non-terminal residue" evidence="16">
    <location>
        <position position="1"/>
    </location>
</feature>
<dbReference type="GO" id="GO:0006508">
    <property type="term" value="P:proteolysis"/>
    <property type="evidence" value="ECO:0007669"/>
    <property type="project" value="UniProtKB-KW"/>
</dbReference>
<keyword evidence="2" id="KW-0645">Protease</keyword>
<dbReference type="AlphaFoldDB" id="A0A1V9XP58"/>
<dbReference type="EMBL" id="MNPL01006592">
    <property type="protein sequence ID" value="OQR75284.1"/>
    <property type="molecule type" value="Genomic_DNA"/>
</dbReference>
<dbReference type="InterPro" id="IPR000585">
    <property type="entry name" value="Hemopexin-like_dom"/>
</dbReference>
<reference evidence="16 17" key="1">
    <citation type="journal article" date="2017" name="Gigascience">
        <title>Draft genome of the honey bee ectoparasitic mite, Tropilaelaps mercedesae, is shaped by the parasitic life history.</title>
        <authorList>
            <person name="Dong X."/>
            <person name="Armstrong S.D."/>
            <person name="Xia D."/>
            <person name="Makepeace B.L."/>
            <person name="Darby A.C."/>
            <person name="Kadowaki T."/>
        </authorList>
    </citation>
    <scope>NUCLEOTIDE SEQUENCE [LARGE SCALE GENOMIC DNA]</scope>
    <source>
        <strain evidence="16">Wuxi-XJTLU</strain>
    </source>
</reference>
<feature type="binding site" evidence="10">
    <location>
        <position position="108"/>
    </location>
    <ligand>
        <name>Zn(2+)</name>
        <dbReference type="ChEBI" id="CHEBI:29105"/>
        <label>2</label>
        <note>catalytic</note>
    </ligand>
</feature>
<feature type="binding site" evidence="11">
    <location>
        <position position="12"/>
    </location>
    <ligand>
        <name>Ca(2+)</name>
        <dbReference type="ChEBI" id="CHEBI:29108"/>
        <label>1</label>
    </ligand>
</feature>
<feature type="binding site" evidence="11">
    <location>
        <position position="46"/>
    </location>
    <ligand>
        <name>Ca(2+)</name>
        <dbReference type="ChEBI" id="CHEBI:29108"/>
        <label>2</label>
    </ligand>
</feature>
<dbReference type="InterPro" id="IPR033739">
    <property type="entry name" value="M10A_MMP"/>
</dbReference>
<dbReference type="GO" id="GO:0030198">
    <property type="term" value="P:extracellular matrix organization"/>
    <property type="evidence" value="ECO:0007669"/>
    <property type="project" value="TreeGrafter"/>
</dbReference>